<evidence type="ECO:0000313" key="4">
    <source>
        <dbReference type="WBParaSite" id="GPLIN_000824000"/>
    </source>
</evidence>
<proteinExistence type="predicted"/>
<accession>A0A183C5U5</accession>
<reference evidence="4" key="3">
    <citation type="submission" date="2016-06" db="UniProtKB">
        <authorList>
            <consortium name="WormBaseParasite"/>
        </authorList>
    </citation>
    <scope>IDENTIFICATION</scope>
</reference>
<feature type="signal peptide" evidence="2">
    <location>
        <begin position="1"/>
        <end position="20"/>
    </location>
</feature>
<reference evidence="3" key="1">
    <citation type="submission" date="2013-12" db="EMBL/GenBank/DDBJ databases">
        <authorList>
            <person name="Aslett M."/>
        </authorList>
    </citation>
    <scope>NUCLEOTIDE SEQUENCE [LARGE SCALE GENOMIC DNA]</scope>
    <source>
        <strain evidence="3">Lindley</strain>
    </source>
</reference>
<organism evidence="3 4">
    <name type="scientific">Globodera pallida</name>
    <name type="common">Potato cyst nematode worm</name>
    <name type="synonym">Heterodera pallida</name>
    <dbReference type="NCBI Taxonomy" id="36090"/>
    <lineage>
        <taxon>Eukaryota</taxon>
        <taxon>Metazoa</taxon>
        <taxon>Ecdysozoa</taxon>
        <taxon>Nematoda</taxon>
        <taxon>Chromadorea</taxon>
        <taxon>Rhabditida</taxon>
        <taxon>Tylenchina</taxon>
        <taxon>Tylenchomorpha</taxon>
        <taxon>Tylenchoidea</taxon>
        <taxon>Heteroderidae</taxon>
        <taxon>Heteroderinae</taxon>
        <taxon>Globodera</taxon>
    </lineage>
</organism>
<keyword evidence="1" id="KW-0472">Membrane</keyword>
<dbReference type="Proteomes" id="UP000050741">
    <property type="component" value="Unassembled WGS sequence"/>
</dbReference>
<keyword evidence="1" id="KW-1133">Transmembrane helix</keyword>
<name>A0A183C5U5_GLOPA</name>
<sequence>MESMARSIVLIALFVTPNYAYFPNLLTNPRLPPEHPCKKPGQGFACKSGVFDEHGYGETHLRKCKGRVYCFAMSCKIGKNIYTFWGSAAKKDCDALRDYVGFDYACHCKFGGKGVEKSNINFMLPAYLAPSPLAPDNPNRGTRANISILFVWLMSSAFLLAASASLLKQ</sequence>
<dbReference type="AlphaFoldDB" id="A0A183C5U5"/>
<reference evidence="3" key="2">
    <citation type="submission" date="2014-05" db="EMBL/GenBank/DDBJ databases">
        <title>The genome and life-stage specific transcriptomes of Globodera pallida elucidate key aspects of plant parasitism by a cyst nematode.</title>
        <authorList>
            <person name="Cotton J.A."/>
            <person name="Lilley C.J."/>
            <person name="Jones L.M."/>
            <person name="Kikuchi T."/>
            <person name="Reid A.J."/>
            <person name="Thorpe P."/>
            <person name="Tsai I.J."/>
            <person name="Beasley H."/>
            <person name="Blok V."/>
            <person name="Cock P.J.A."/>
            <person name="Van den Akker S.E."/>
            <person name="Holroyd N."/>
            <person name="Hunt M."/>
            <person name="Mantelin S."/>
            <person name="Naghra H."/>
            <person name="Pain A."/>
            <person name="Palomares-Rius J.E."/>
            <person name="Zarowiecki M."/>
            <person name="Berriman M."/>
            <person name="Jones J.T."/>
            <person name="Urwin P.E."/>
        </authorList>
    </citation>
    <scope>NUCLEOTIDE SEQUENCE [LARGE SCALE GENOMIC DNA]</scope>
    <source>
        <strain evidence="3">Lindley</strain>
    </source>
</reference>
<dbReference type="WBParaSite" id="GPLIN_000824000">
    <property type="protein sequence ID" value="GPLIN_000824000"/>
    <property type="gene ID" value="GPLIN_000824000"/>
</dbReference>
<feature type="chain" id="PRO_5008147113" evidence="2">
    <location>
        <begin position="21"/>
        <end position="169"/>
    </location>
</feature>
<evidence type="ECO:0000313" key="3">
    <source>
        <dbReference type="Proteomes" id="UP000050741"/>
    </source>
</evidence>
<evidence type="ECO:0000256" key="2">
    <source>
        <dbReference type="SAM" id="SignalP"/>
    </source>
</evidence>
<keyword evidence="3" id="KW-1185">Reference proteome</keyword>
<feature type="transmembrane region" description="Helical" evidence="1">
    <location>
        <begin position="146"/>
        <end position="167"/>
    </location>
</feature>
<keyword evidence="1" id="KW-0812">Transmembrane</keyword>
<evidence type="ECO:0000256" key="1">
    <source>
        <dbReference type="SAM" id="Phobius"/>
    </source>
</evidence>
<keyword evidence="2" id="KW-0732">Signal</keyword>
<protein>
    <submittedName>
        <fullName evidence="4">Secreted protein</fullName>
    </submittedName>
</protein>